<dbReference type="Pfam" id="PF00248">
    <property type="entry name" value="Aldo_ket_red"/>
    <property type="match status" value="1"/>
</dbReference>
<evidence type="ECO:0000313" key="8">
    <source>
        <dbReference type="EMBL" id="GEK88234.1"/>
    </source>
</evidence>
<dbReference type="PRINTS" id="PR00069">
    <property type="entry name" value="ALDKETRDTASE"/>
</dbReference>
<gene>
    <name evidence="8" type="ORF">APU01nite_02730</name>
    <name evidence="9" type="ORF">SAMN04488100_1133</name>
</gene>
<evidence type="ECO:0000256" key="1">
    <source>
        <dbReference type="ARBA" id="ARBA00007905"/>
    </source>
</evidence>
<dbReference type="EMBL" id="BJUX01000002">
    <property type="protein sequence ID" value="GEK88234.1"/>
    <property type="molecule type" value="Genomic_DNA"/>
</dbReference>
<evidence type="ECO:0000313" key="9">
    <source>
        <dbReference type="EMBL" id="SEL85245.1"/>
    </source>
</evidence>
<evidence type="ECO:0000313" key="10">
    <source>
        <dbReference type="Proteomes" id="UP000198548"/>
    </source>
</evidence>
<reference evidence="8 11" key="2">
    <citation type="submission" date="2019-07" db="EMBL/GenBank/DDBJ databases">
        <title>Whole genome shotgun sequence of Alkalibacterium putridalgicola NBRC 103243.</title>
        <authorList>
            <person name="Hosoyama A."/>
            <person name="Uohara A."/>
            <person name="Ohji S."/>
            <person name="Ichikawa N."/>
        </authorList>
    </citation>
    <scope>NUCLEOTIDE SEQUENCE [LARGE SCALE GENOMIC DNA]</scope>
    <source>
        <strain evidence="8 11">NBRC 103243</strain>
    </source>
</reference>
<evidence type="ECO:0000313" key="11">
    <source>
        <dbReference type="Proteomes" id="UP000321425"/>
    </source>
</evidence>
<dbReference type="FunFam" id="3.20.20.100:FF:000015">
    <property type="entry name" value="Oxidoreductase, aldo/keto reductase family"/>
    <property type="match status" value="1"/>
</dbReference>
<comment type="similarity">
    <text evidence="1">Belongs to the aldo/keto reductase family.</text>
</comment>
<organism evidence="9 10">
    <name type="scientific">Alkalibacterium putridalgicola</name>
    <dbReference type="NCBI Taxonomy" id="426703"/>
    <lineage>
        <taxon>Bacteria</taxon>
        <taxon>Bacillati</taxon>
        <taxon>Bacillota</taxon>
        <taxon>Bacilli</taxon>
        <taxon>Lactobacillales</taxon>
        <taxon>Carnobacteriaceae</taxon>
        <taxon>Alkalibacterium</taxon>
    </lineage>
</organism>
<dbReference type="OrthoDB" id="191683at2"/>
<evidence type="ECO:0000256" key="6">
    <source>
        <dbReference type="PIRSR" id="PIRSR000097-3"/>
    </source>
</evidence>
<dbReference type="InterPro" id="IPR018170">
    <property type="entry name" value="Aldo/ket_reductase_CS"/>
</dbReference>
<evidence type="ECO:0000256" key="4">
    <source>
        <dbReference type="PIRSR" id="PIRSR000097-1"/>
    </source>
</evidence>
<proteinExistence type="inferred from homology"/>
<evidence type="ECO:0000256" key="2">
    <source>
        <dbReference type="ARBA" id="ARBA00022857"/>
    </source>
</evidence>
<keyword evidence="2" id="KW-0521">NADP</keyword>
<feature type="domain" description="NADP-dependent oxidoreductase" evidence="7">
    <location>
        <begin position="19"/>
        <end position="269"/>
    </location>
</feature>
<keyword evidence="3" id="KW-0560">Oxidoreductase</keyword>
<dbReference type="AlphaFoldDB" id="A0A1H7TL05"/>
<evidence type="ECO:0000256" key="5">
    <source>
        <dbReference type="PIRSR" id="PIRSR000097-2"/>
    </source>
</evidence>
<accession>A0A1H7TL05</accession>
<feature type="binding site" evidence="5">
    <location>
        <position position="111"/>
    </location>
    <ligand>
        <name>substrate</name>
    </ligand>
</feature>
<dbReference type="InterPro" id="IPR036812">
    <property type="entry name" value="NAD(P)_OxRdtase_dom_sf"/>
</dbReference>
<reference evidence="9 10" key="1">
    <citation type="submission" date="2016-10" db="EMBL/GenBank/DDBJ databases">
        <authorList>
            <person name="de Groot N.N."/>
        </authorList>
    </citation>
    <scope>NUCLEOTIDE SEQUENCE [LARGE SCALE GENOMIC DNA]</scope>
    <source>
        <strain evidence="9 10">DSM 19182</strain>
    </source>
</reference>
<dbReference type="PANTHER" id="PTHR43827:SF3">
    <property type="entry name" value="NADP-DEPENDENT OXIDOREDUCTASE DOMAIN-CONTAINING PROTEIN"/>
    <property type="match status" value="1"/>
</dbReference>
<dbReference type="SUPFAM" id="SSF51430">
    <property type="entry name" value="NAD(P)-linked oxidoreductase"/>
    <property type="match status" value="1"/>
</dbReference>
<dbReference type="CDD" id="cd19071">
    <property type="entry name" value="AKR_AKR1-5-like"/>
    <property type="match status" value="1"/>
</dbReference>
<keyword evidence="11" id="KW-1185">Reference proteome</keyword>
<dbReference type="PROSITE" id="PS00798">
    <property type="entry name" value="ALDOKETO_REDUCTASE_1"/>
    <property type="match status" value="1"/>
</dbReference>
<dbReference type="InterPro" id="IPR020471">
    <property type="entry name" value="AKR"/>
</dbReference>
<dbReference type="EMBL" id="FOBL01000013">
    <property type="protein sequence ID" value="SEL85245.1"/>
    <property type="molecule type" value="Genomic_DNA"/>
</dbReference>
<dbReference type="PANTHER" id="PTHR43827">
    <property type="entry name" value="2,5-DIKETO-D-GLUCONIC ACID REDUCTASE"/>
    <property type="match status" value="1"/>
</dbReference>
<feature type="active site" description="Proton donor" evidence="4">
    <location>
        <position position="53"/>
    </location>
</feature>
<dbReference type="GO" id="GO:0016616">
    <property type="term" value="F:oxidoreductase activity, acting on the CH-OH group of donors, NAD or NADP as acceptor"/>
    <property type="evidence" value="ECO:0007669"/>
    <property type="project" value="UniProtKB-ARBA"/>
</dbReference>
<dbReference type="STRING" id="426703.SAMN04488100_1133"/>
<evidence type="ECO:0000259" key="7">
    <source>
        <dbReference type="Pfam" id="PF00248"/>
    </source>
</evidence>
<dbReference type="RefSeq" id="WP_091487948.1">
    <property type="nucleotide sequence ID" value="NZ_BJUX01000002.1"/>
</dbReference>
<dbReference type="Proteomes" id="UP000321425">
    <property type="component" value="Unassembled WGS sequence"/>
</dbReference>
<protein>
    <submittedName>
        <fullName evidence="8">2,5-diketo-D-gluconic acid reductase</fullName>
    </submittedName>
    <submittedName>
        <fullName evidence="9">Aldo/keto reductase</fullName>
    </submittedName>
</protein>
<name>A0A1H7TL05_9LACT</name>
<dbReference type="PIRSF" id="PIRSF000097">
    <property type="entry name" value="AKR"/>
    <property type="match status" value="1"/>
</dbReference>
<evidence type="ECO:0000256" key="3">
    <source>
        <dbReference type="ARBA" id="ARBA00023002"/>
    </source>
</evidence>
<dbReference type="Gene3D" id="3.20.20.100">
    <property type="entry name" value="NADP-dependent oxidoreductase domain"/>
    <property type="match status" value="1"/>
</dbReference>
<sequence length="283" mass="32634">MVSLQDTYTLSNGVKIPILGYGTWQVTDPQEAVDGVVNAVKEGYRHIDTAQMYGNEEYVGKGIKECGVPREELFVTSKLNNNNHGYDRAKKTIEESLKRLDLDYLDLFLIHWPVVKDNGGDWKQDNIDTWRALEDLYDEGKLKAIGLSNFAVPHLENIEENCRIKPMVNQIRLHPGVLQEDTVELSRKQNMVIEAWSPLSPMKYMEENTKVQAMCSEYGKSIAQILLRWSLQHGFVTLTKSVHEERIRQNADIFDFELSQGDMEYLDSLKFDELSKPDDFQER</sequence>
<dbReference type="InterPro" id="IPR023210">
    <property type="entry name" value="NADP_OxRdtase_dom"/>
</dbReference>
<dbReference type="Proteomes" id="UP000198548">
    <property type="component" value="Unassembled WGS sequence"/>
</dbReference>
<feature type="site" description="Lowers pKa of active site Tyr" evidence="6">
    <location>
        <position position="78"/>
    </location>
</feature>